<accession>A0A4D7QIA4</accession>
<evidence type="ECO:0000313" key="4">
    <source>
        <dbReference type="Proteomes" id="UP000298588"/>
    </source>
</evidence>
<feature type="signal peptide" evidence="2">
    <location>
        <begin position="1"/>
        <end position="20"/>
    </location>
</feature>
<dbReference type="OrthoDB" id="7376531at2"/>
<gene>
    <name evidence="3" type="ORF">E8L99_04425</name>
</gene>
<proteinExistence type="predicted"/>
<evidence type="ECO:0000313" key="3">
    <source>
        <dbReference type="EMBL" id="QCK85077.1"/>
    </source>
</evidence>
<evidence type="ECO:0000256" key="2">
    <source>
        <dbReference type="SAM" id="SignalP"/>
    </source>
</evidence>
<feature type="compositionally biased region" description="Low complexity" evidence="1">
    <location>
        <begin position="22"/>
        <end position="56"/>
    </location>
</feature>
<dbReference type="KEGG" id="paqt:E8L99_04425"/>
<keyword evidence="4" id="KW-1185">Reference proteome</keyword>
<dbReference type="Proteomes" id="UP000298588">
    <property type="component" value="Chromosome"/>
</dbReference>
<sequence length="116" mass="11796">MSRTLLSAIALSLATTFAYAQTTPPAQPPAATTPAMPAPPAASTAPATPPAINTAPLEPGANSFTEAQARRRLEDAGLSAITDLAKDDQGVWRGRATRNGTAVAVGLDFRGNIAAQ</sequence>
<dbReference type="AlphaFoldDB" id="A0A4D7QIA4"/>
<dbReference type="EMBL" id="CP039865">
    <property type="protein sequence ID" value="QCK85077.1"/>
    <property type="molecule type" value="Genomic_DNA"/>
</dbReference>
<organism evidence="3 4">
    <name type="scientific">Phreatobacter aquaticus</name>
    <dbReference type="NCBI Taxonomy" id="2570229"/>
    <lineage>
        <taxon>Bacteria</taxon>
        <taxon>Pseudomonadati</taxon>
        <taxon>Pseudomonadota</taxon>
        <taxon>Alphaproteobacteria</taxon>
        <taxon>Hyphomicrobiales</taxon>
        <taxon>Phreatobacteraceae</taxon>
        <taxon>Phreatobacter</taxon>
    </lineage>
</organism>
<keyword evidence="2" id="KW-0732">Signal</keyword>
<dbReference type="RefSeq" id="WP_137098411.1">
    <property type="nucleotide sequence ID" value="NZ_CP039865.1"/>
</dbReference>
<feature type="region of interest" description="Disordered" evidence="1">
    <location>
        <begin position="22"/>
        <end position="66"/>
    </location>
</feature>
<protein>
    <submittedName>
        <fullName evidence="3">PepSY domain-containing protein</fullName>
    </submittedName>
</protein>
<name>A0A4D7QIA4_9HYPH</name>
<reference evidence="3 4" key="1">
    <citation type="submission" date="2019-04" db="EMBL/GenBank/DDBJ databases">
        <title>Phreatobacter aquaticus sp. nov.</title>
        <authorList>
            <person name="Choi A."/>
            <person name="Baek K."/>
        </authorList>
    </citation>
    <scope>NUCLEOTIDE SEQUENCE [LARGE SCALE GENOMIC DNA]</scope>
    <source>
        <strain evidence="3 4">NMCR1094</strain>
    </source>
</reference>
<feature type="chain" id="PRO_5020603572" evidence="2">
    <location>
        <begin position="21"/>
        <end position="116"/>
    </location>
</feature>
<evidence type="ECO:0000256" key="1">
    <source>
        <dbReference type="SAM" id="MobiDB-lite"/>
    </source>
</evidence>